<dbReference type="Pfam" id="PF08447">
    <property type="entry name" value="PAS_3"/>
    <property type="match status" value="3"/>
</dbReference>
<dbReference type="NCBIfam" id="TIGR00229">
    <property type="entry name" value="sensory_box"/>
    <property type="match status" value="4"/>
</dbReference>
<sequence>MSSAAVPQSPNPILPDPDTLAPDQLRDALRDAHRLLAERQRHLDLIEQLAGIGSWEIDLDRDAIRWSRELKRMHGFDDASAPTRHSTFMTSVLHPDDVGIVNEGMAALTADHPVTVEFRGLRTDGEARLFHARGLLVPNTDGRLTRVLGTSLDITERRQTVEALRGSEESYRTIFQHASDAMWVHDLETGDFLAVNQAAVDMYGFSAEEQMQRGVSGMSAGIAPYRVEDAVKYIQGAAAGVPQRFEWLGKHKDGRLIWGEVRLRRVTLSGVDRILATARDINDRVAAEIALRQANEALEQRVTERTAQLEQAVAEQAAAREALAESEEHFRRLIENSQDYIMLVDTNAAITSVSSSVERMLGYTPAEMHGWRPVDLLHPDDIPHVIDVFNTLMQSPGTTVKLRYRSRHKNGGWRLLESVGRTISPVSAAEGVVANCRDITDFVEAEQALRERDERFRQIIEGAADLVFICDATGAITYAAPSSMQVLGFTPDEMLGARPADLLHPDDVEHTMADLQWLAEHPGTVITTTFRIRRKDGAYVVMENVGRTLSPHSVTEGVIAFGRDITGRRAAEEALARAKEEAERANRAKSEFLSRMSHELRTPMNSILGFAQLLARGEVTAQQGKSVQHILKAGRHLLHLINEVLEIARIEAGREQFSLEPVALSSALEETLGLVRPLAQQHGVTLHGGPWPGDGFVYADRQRLVQVLLNLLSNAIKYNQPGGTVHLHAALSADGTCAIRVVDTGRGVPTNRLEELFTPFARLGAEQSDVEGTGLGLALSRRLCEAMGGELSLESTSEQGSVFRVVLDAVDSPLRVYESGASIPAVAAAYREATLLYIEDNLANLSLVETILMARPGWRVLPALQGLLGVELAREHRPDVILLDLHLPDMSGDEVLRRLRNDARTSDVPIVVVSADATPSSVERLRVLGANAYVTKPLDVDEFLRVVDRFVPVRRGAS</sequence>
<dbReference type="InterPro" id="IPR036890">
    <property type="entry name" value="HATPase_C_sf"/>
</dbReference>
<accession>A0A6M4IRH8</accession>
<protein>
    <recommendedName>
        <fullName evidence="3">histidine kinase</fullName>
        <ecNumber evidence="3">2.7.13.3</ecNumber>
    </recommendedName>
</protein>
<dbReference type="GO" id="GO:0005886">
    <property type="term" value="C:plasma membrane"/>
    <property type="evidence" value="ECO:0007669"/>
    <property type="project" value="TreeGrafter"/>
</dbReference>
<dbReference type="SUPFAM" id="SSF55874">
    <property type="entry name" value="ATPase domain of HSP90 chaperone/DNA topoisomerase II/histidine kinase"/>
    <property type="match status" value="1"/>
</dbReference>
<dbReference type="Pfam" id="PF02518">
    <property type="entry name" value="HATPase_c"/>
    <property type="match status" value="1"/>
</dbReference>
<dbReference type="CDD" id="cd00130">
    <property type="entry name" value="PAS"/>
    <property type="match status" value="3"/>
</dbReference>
<dbReference type="InterPro" id="IPR011006">
    <property type="entry name" value="CheY-like_superfamily"/>
</dbReference>
<dbReference type="GO" id="GO:0009927">
    <property type="term" value="F:histidine phosphotransfer kinase activity"/>
    <property type="evidence" value="ECO:0007669"/>
    <property type="project" value="TreeGrafter"/>
</dbReference>
<keyword evidence="10" id="KW-0472">Membrane</keyword>
<dbReference type="SMART" id="SM00091">
    <property type="entry name" value="PAS"/>
    <property type="match status" value="4"/>
</dbReference>
<dbReference type="Gene3D" id="3.30.450.20">
    <property type="entry name" value="PAS domain"/>
    <property type="match status" value="4"/>
</dbReference>
<dbReference type="InterPro" id="IPR003661">
    <property type="entry name" value="HisK_dim/P_dom"/>
</dbReference>
<dbReference type="KEGG" id="ggr:HKW67_19400"/>
<evidence type="ECO:0000256" key="1">
    <source>
        <dbReference type="ARBA" id="ARBA00000085"/>
    </source>
</evidence>
<dbReference type="InterPro" id="IPR000014">
    <property type="entry name" value="PAS"/>
</dbReference>
<dbReference type="PANTHER" id="PTHR43047">
    <property type="entry name" value="TWO-COMPONENT HISTIDINE PROTEIN KINASE"/>
    <property type="match status" value="1"/>
</dbReference>
<dbReference type="FunFam" id="1.10.287.130:FF:000038">
    <property type="entry name" value="Sensory transduction histidine kinase"/>
    <property type="match status" value="1"/>
</dbReference>
<dbReference type="Gene3D" id="2.10.70.100">
    <property type="match status" value="1"/>
</dbReference>
<feature type="domain" description="Response regulatory" evidence="15">
    <location>
        <begin position="834"/>
        <end position="951"/>
    </location>
</feature>
<evidence type="ECO:0000313" key="19">
    <source>
        <dbReference type="Proteomes" id="UP000500938"/>
    </source>
</evidence>
<dbReference type="InterPro" id="IPR003594">
    <property type="entry name" value="HATPase_dom"/>
</dbReference>
<feature type="domain" description="PAS" evidence="16">
    <location>
        <begin position="326"/>
        <end position="396"/>
    </location>
</feature>
<dbReference type="Gene3D" id="3.30.565.10">
    <property type="entry name" value="Histidine kinase-like ATPase, C-terminal domain"/>
    <property type="match status" value="1"/>
</dbReference>
<dbReference type="EC" id="2.7.13.3" evidence="3"/>
<dbReference type="PANTHER" id="PTHR43047:SF72">
    <property type="entry name" value="OSMOSENSING HISTIDINE PROTEIN KINASE SLN1"/>
    <property type="match status" value="1"/>
</dbReference>
<dbReference type="PRINTS" id="PR00344">
    <property type="entry name" value="BCTRLSENSOR"/>
</dbReference>
<feature type="modified residue" description="4-aspartylphosphate" evidence="11">
    <location>
        <position position="884"/>
    </location>
</feature>
<dbReference type="Pfam" id="PF00072">
    <property type="entry name" value="Response_reg"/>
    <property type="match status" value="1"/>
</dbReference>
<dbReference type="InterPro" id="IPR013655">
    <property type="entry name" value="PAS_fold_3"/>
</dbReference>
<evidence type="ECO:0000256" key="9">
    <source>
        <dbReference type="ARBA" id="ARBA00023012"/>
    </source>
</evidence>
<feature type="domain" description="PAC" evidence="17">
    <location>
        <begin position="114"/>
        <end position="166"/>
    </location>
</feature>
<dbReference type="EMBL" id="CP053085">
    <property type="protein sequence ID" value="QJR37524.1"/>
    <property type="molecule type" value="Genomic_DNA"/>
</dbReference>
<keyword evidence="7" id="KW-0418">Kinase</keyword>
<evidence type="ECO:0000259" key="15">
    <source>
        <dbReference type="PROSITE" id="PS50110"/>
    </source>
</evidence>
<organism evidence="18 19">
    <name type="scientific">Gemmatimonas groenlandica</name>
    <dbReference type="NCBI Taxonomy" id="2732249"/>
    <lineage>
        <taxon>Bacteria</taxon>
        <taxon>Pseudomonadati</taxon>
        <taxon>Gemmatimonadota</taxon>
        <taxon>Gemmatimonadia</taxon>
        <taxon>Gemmatimonadales</taxon>
        <taxon>Gemmatimonadaceae</taxon>
        <taxon>Gemmatimonas</taxon>
    </lineage>
</organism>
<dbReference type="InterPro" id="IPR004358">
    <property type="entry name" value="Sig_transdc_His_kin-like_C"/>
</dbReference>
<keyword evidence="5" id="KW-0808">Transferase</keyword>
<evidence type="ECO:0000256" key="2">
    <source>
        <dbReference type="ARBA" id="ARBA00004370"/>
    </source>
</evidence>
<keyword evidence="6" id="KW-0547">Nucleotide-binding</keyword>
<dbReference type="PROSITE" id="PS50112">
    <property type="entry name" value="PAS"/>
    <property type="match status" value="3"/>
</dbReference>
<evidence type="ECO:0000259" key="17">
    <source>
        <dbReference type="PROSITE" id="PS50113"/>
    </source>
</evidence>
<dbReference type="Proteomes" id="UP000500938">
    <property type="component" value="Chromosome"/>
</dbReference>
<dbReference type="GO" id="GO:0000155">
    <property type="term" value="F:phosphorelay sensor kinase activity"/>
    <property type="evidence" value="ECO:0007669"/>
    <property type="project" value="InterPro"/>
</dbReference>
<evidence type="ECO:0000256" key="3">
    <source>
        <dbReference type="ARBA" id="ARBA00012438"/>
    </source>
</evidence>
<evidence type="ECO:0000256" key="11">
    <source>
        <dbReference type="PROSITE-ProRule" id="PRU00169"/>
    </source>
</evidence>
<evidence type="ECO:0000259" key="14">
    <source>
        <dbReference type="PROSITE" id="PS50109"/>
    </source>
</evidence>
<dbReference type="Gene3D" id="3.40.50.2300">
    <property type="match status" value="1"/>
</dbReference>
<keyword evidence="19" id="KW-1185">Reference proteome</keyword>
<evidence type="ECO:0000256" key="7">
    <source>
        <dbReference type="ARBA" id="ARBA00022777"/>
    </source>
</evidence>
<dbReference type="PROSITE" id="PS50110">
    <property type="entry name" value="RESPONSE_REGULATORY"/>
    <property type="match status" value="1"/>
</dbReference>
<dbReference type="CDD" id="cd00082">
    <property type="entry name" value="HisKA"/>
    <property type="match status" value="1"/>
</dbReference>
<dbReference type="PROSITE" id="PS50109">
    <property type="entry name" value="HIS_KIN"/>
    <property type="match status" value="1"/>
</dbReference>
<dbReference type="SUPFAM" id="SSF47384">
    <property type="entry name" value="Homodimeric domain of signal transducing histidine kinase"/>
    <property type="match status" value="1"/>
</dbReference>
<evidence type="ECO:0000256" key="12">
    <source>
        <dbReference type="SAM" id="Coils"/>
    </source>
</evidence>
<keyword evidence="4 11" id="KW-0597">Phosphoprotein</keyword>
<dbReference type="InterPro" id="IPR000700">
    <property type="entry name" value="PAS-assoc_C"/>
</dbReference>
<feature type="region of interest" description="Disordered" evidence="13">
    <location>
        <begin position="1"/>
        <end position="20"/>
    </location>
</feature>
<dbReference type="SMART" id="SM00388">
    <property type="entry name" value="HisKA"/>
    <property type="match status" value="1"/>
</dbReference>
<dbReference type="Pfam" id="PF13188">
    <property type="entry name" value="PAS_8"/>
    <property type="match status" value="1"/>
</dbReference>
<gene>
    <name evidence="18" type="ORF">HKW67_19400</name>
</gene>
<dbReference type="PROSITE" id="PS50113">
    <property type="entry name" value="PAC"/>
    <property type="match status" value="2"/>
</dbReference>
<feature type="domain" description="PAS" evidence="16">
    <location>
        <begin position="452"/>
        <end position="522"/>
    </location>
</feature>
<evidence type="ECO:0000256" key="6">
    <source>
        <dbReference type="ARBA" id="ARBA00022741"/>
    </source>
</evidence>
<evidence type="ECO:0000259" key="16">
    <source>
        <dbReference type="PROSITE" id="PS50112"/>
    </source>
</evidence>
<reference evidence="18 19" key="1">
    <citation type="submission" date="2020-05" db="EMBL/GenBank/DDBJ databases">
        <title>Complete genome sequence of Gemmatimonas greenlandica TET16.</title>
        <authorList>
            <person name="Zeng Y."/>
        </authorList>
    </citation>
    <scope>NUCLEOTIDE SEQUENCE [LARGE SCALE GENOMIC DNA]</scope>
    <source>
        <strain evidence="18 19">TET16</strain>
    </source>
</reference>
<keyword evidence="12" id="KW-0175">Coiled coil</keyword>
<dbReference type="SUPFAM" id="SSF55785">
    <property type="entry name" value="PYP-like sensor domain (PAS domain)"/>
    <property type="match status" value="4"/>
</dbReference>
<keyword evidence="8" id="KW-0067">ATP-binding</keyword>
<evidence type="ECO:0000256" key="4">
    <source>
        <dbReference type="ARBA" id="ARBA00022553"/>
    </source>
</evidence>
<proteinExistence type="predicted"/>
<feature type="domain" description="Histidine kinase" evidence="14">
    <location>
        <begin position="595"/>
        <end position="811"/>
    </location>
</feature>
<feature type="coiled-coil region" evidence="12">
    <location>
        <begin position="295"/>
        <end position="329"/>
    </location>
</feature>
<dbReference type="SMART" id="SM00086">
    <property type="entry name" value="PAC"/>
    <property type="match status" value="4"/>
</dbReference>
<dbReference type="GO" id="GO:0005524">
    <property type="term" value="F:ATP binding"/>
    <property type="evidence" value="ECO:0007669"/>
    <property type="project" value="UniProtKB-KW"/>
</dbReference>
<feature type="domain" description="PAC" evidence="17">
    <location>
        <begin position="526"/>
        <end position="577"/>
    </location>
</feature>
<evidence type="ECO:0000256" key="5">
    <source>
        <dbReference type="ARBA" id="ARBA00022679"/>
    </source>
</evidence>
<comment type="subcellular location">
    <subcellularLocation>
        <location evidence="2">Membrane</location>
    </subcellularLocation>
</comment>
<dbReference type="InterPro" id="IPR036097">
    <property type="entry name" value="HisK_dim/P_sf"/>
</dbReference>
<comment type="catalytic activity">
    <reaction evidence="1">
        <text>ATP + protein L-histidine = ADP + protein N-phospho-L-histidine.</text>
        <dbReference type="EC" id="2.7.13.3"/>
    </reaction>
</comment>
<feature type="coiled-coil region" evidence="12">
    <location>
        <begin position="568"/>
        <end position="595"/>
    </location>
</feature>
<evidence type="ECO:0000256" key="13">
    <source>
        <dbReference type="SAM" id="MobiDB-lite"/>
    </source>
</evidence>
<dbReference type="RefSeq" id="WP_171226959.1">
    <property type="nucleotide sequence ID" value="NZ_CP053085.1"/>
</dbReference>
<feature type="domain" description="PAS" evidence="16">
    <location>
        <begin position="167"/>
        <end position="213"/>
    </location>
</feature>
<dbReference type="InterPro" id="IPR001789">
    <property type="entry name" value="Sig_transdc_resp-reg_receiver"/>
</dbReference>
<dbReference type="Pfam" id="PF00512">
    <property type="entry name" value="HisKA"/>
    <property type="match status" value="1"/>
</dbReference>
<dbReference type="InterPro" id="IPR001610">
    <property type="entry name" value="PAC"/>
</dbReference>
<dbReference type="InterPro" id="IPR035965">
    <property type="entry name" value="PAS-like_dom_sf"/>
</dbReference>
<keyword evidence="9" id="KW-0902">Two-component regulatory system</keyword>
<dbReference type="SMART" id="SM00448">
    <property type="entry name" value="REC"/>
    <property type="match status" value="1"/>
</dbReference>
<dbReference type="SUPFAM" id="SSF52172">
    <property type="entry name" value="CheY-like"/>
    <property type="match status" value="1"/>
</dbReference>
<dbReference type="InterPro" id="IPR005467">
    <property type="entry name" value="His_kinase_dom"/>
</dbReference>
<dbReference type="Gene3D" id="1.10.287.130">
    <property type="match status" value="1"/>
</dbReference>
<evidence type="ECO:0000256" key="8">
    <source>
        <dbReference type="ARBA" id="ARBA00022840"/>
    </source>
</evidence>
<evidence type="ECO:0000313" key="18">
    <source>
        <dbReference type="EMBL" id="QJR37524.1"/>
    </source>
</evidence>
<name>A0A6M4IRH8_9BACT</name>
<evidence type="ECO:0000256" key="10">
    <source>
        <dbReference type="ARBA" id="ARBA00023136"/>
    </source>
</evidence>
<dbReference type="AlphaFoldDB" id="A0A6M4IRH8"/>
<dbReference type="SMART" id="SM00387">
    <property type="entry name" value="HATPase_c"/>
    <property type="match status" value="1"/>
</dbReference>